<dbReference type="EMBL" id="MCFJ01000001">
    <property type="protein sequence ID" value="ORY71492.1"/>
    <property type="molecule type" value="Genomic_DNA"/>
</dbReference>
<evidence type="ECO:0000313" key="5">
    <source>
        <dbReference type="Proteomes" id="UP000193689"/>
    </source>
</evidence>
<proteinExistence type="inferred from homology"/>
<evidence type="ECO:0000256" key="2">
    <source>
        <dbReference type="ARBA" id="ARBA00023180"/>
    </source>
</evidence>
<evidence type="ECO:0000313" key="4">
    <source>
        <dbReference type="EMBL" id="ORY71492.1"/>
    </source>
</evidence>
<evidence type="ECO:0000256" key="3">
    <source>
        <dbReference type="RuleBase" id="RU361209"/>
    </source>
</evidence>
<dbReference type="Pfam" id="PF03198">
    <property type="entry name" value="Glyco_hydro_72"/>
    <property type="match status" value="1"/>
</dbReference>
<keyword evidence="3" id="KW-0472">Membrane</keyword>
<keyword evidence="3" id="KW-0808">Transferase</keyword>
<keyword evidence="3" id="KW-0336">GPI-anchor</keyword>
<dbReference type="AlphaFoldDB" id="A0A1Y2EIS3"/>
<feature type="non-terminal residue" evidence="4">
    <location>
        <position position="1"/>
    </location>
</feature>
<comment type="subcellular location">
    <subcellularLocation>
        <location evidence="3">Cell membrane</location>
        <topology evidence="3">Lipid-anchor</topology>
        <topology evidence="3">GPI-anchor</topology>
    </subcellularLocation>
</comment>
<dbReference type="Gene3D" id="3.20.20.80">
    <property type="entry name" value="Glycosidases"/>
    <property type="match status" value="1"/>
</dbReference>
<organism evidence="4 5">
    <name type="scientific">Pseudomassariella vexata</name>
    <dbReference type="NCBI Taxonomy" id="1141098"/>
    <lineage>
        <taxon>Eukaryota</taxon>
        <taxon>Fungi</taxon>
        <taxon>Dikarya</taxon>
        <taxon>Ascomycota</taxon>
        <taxon>Pezizomycotina</taxon>
        <taxon>Sordariomycetes</taxon>
        <taxon>Xylariomycetidae</taxon>
        <taxon>Amphisphaeriales</taxon>
        <taxon>Pseudomassariaceae</taxon>
        <taxon>Pseudomassariella</taxon>
    </lineage>
</organism>
<dbReference type="RefSeq" id="XP_040721084.1">
    <property type="nucleotide sequence ID" value="XM_040854874.1"/>
</dbReference>
<accession>A0A1Y2EIS3</accession>
<dbReference type="OrthoDB" id="1055148at2759"/>
<name>A0A1Y2EIS3_9PEZI</name>
<reference evidence="4 5" key="1">
    <citation type="submission" date="2016-07" db="EMBL/GenBank/DDBJ databases">
        <title>Pervasive Adenine N6-methylation of Active Genes in Fungi.</title>
        <authorList>
            <consortium name="DOE Joint Genome Institute"/>
            <person name="Mondo S.J."/>
            <person name="Dannebaum R.O."/>
            <person name="Kuo R.C."/>
            <person name="Labutti K."/>
            <person name="Haridas S."/>
            <person name="Kuo A."/>
            <person name="Salamov A."/>
            <person name="Ahrendt S.R."/>
            <person name="Lipzen A."/>
            <person name="Sullivan W."/>
            <person name="Andreopoulos W.B."/>
            <person name="Clum A."/>
            <person name="Lindquist E."/>
            <person name="Daum C."/>
            <person name="Ramamoorthy G.K."/>
            <person name="Gryganskyi A."/>
            <person name="Culley D."/>
            <person name="Magnuson J.K."/>
            <person name="James T.Y."/>
            <person name="O'Malley M.A."/>
            <person name="Stajich J.E."/>
            <person name="Spatafora J.W."/>
            <person name="Visel A."/>
            <person name="Grigoriev I.V."/>
        </authorList>
    </citation>
    <scope>NUCLEOTIDE SEQUENCE [LARGE SCALE GENOMIC DNA]</scope>
    <source>
        <strain evidence="4 5">CBS 129021</strain>
    </source>
</reference>
<keyword evidence="2" id="KW-0325">Glycoprotein</keyword>
<dbReference type="GeneID" id="63771086"/>
<dbReference type="Proteomes" id="UP000193689">
    <property type="component" value="Unassembled WGS sequence"/>
</dbReference>
<dbReference type="InParanoid" id="A0A1Y2EIS3"/>
<comment type="function">
    <text evidence="3">Splits internally a 1,3-beta-glucan molecule and transfers the newly generated reducing end (the donor) to the non-reducing end of another 1,3-beta-glucan molecule (the acceptor) forming a 1,3-beta linkage, resulting in the elongation of 1,3-beta-glucan chains in the cell wall.</text>
</comment>
<protein>
    <recommendedName>
        <fullName evidence="3">1,3-beta-glucanosyltransferase</fullName>
        <ecNumber evidence="3">2.4.1.-</ecNumber>
    </recommendedName>
</protein>
<comment type="caution">
    <text evidence="4">The sequence shown here is derived from an EMBL/GenBank/DDBJ whole genome shotgun (WGS) entry which is preliminary data.</text>
</comment>
<sequence length="101" mass="11595">LSTAHCSIRRHQPYELYKAELLQQYFATVDCMATYLKNLGGIFANEIFYTVYYSREASLFHAVTRDVKIYMSLASEVAGQRVLSVGIDSAQVMTLHFKEFK</sequence>
<evidence type="ECO:0000256" key="1">
    <source>
        <dbReference type="ARBA" id="ARBA00022729"/>
    </source>
</evidence>
<dbReference type="GO" id="GO:0098552">
    <property type="term" value="C:side of membrane"/>
    <property type="evidence" value="ECO:0007669"/>
    <property type="project" value="UniProtKB-KW"/>
</dbReference>
<keyword evidence="5" id="KW-1185">Reference proteome</keyword>
<dbReference type="GO" id="GO:0005886">
    <property type="term" value="C:plasma membrane"/>
    <property type="evidence" value="ECO:0007669"/>
    <property type="project" value="UniProtKB-SubCell"/>
</dbReference>
<dbReference type="InterPro" id="IPR004886">
    <property type="entry name" value="Glucanosyltransferase"/>
</dbReference>
<comment type="similarity">
    <text evidence="3">Belongs to the glycosyl hydrolase 72 family.</text>
</comment>
<dbReference type="GO" id="GO:0016740">
    <property type="term" value="F:transferase activity"/>
    <property type="evidence" value="ECO:0007669"/>
    <property type="project" value="UniProtKB-KW"/>
</dbReference>
<gene>
    <name evidence="4" type="ORF">BCR38DRAFT_329337</name>
</gene>
<keyword evidence="1" id="KW-0732">Signal</keyword>
<keyword evidence="3" id="KW-0449">Lipoprotein</keyword>
<dbReference type="EC" id="2.4.1.-" evidence="3"/>